<feature type="transmembrane region" description="Helical" evidence="2">
    <location>
        <begin position="53"/>
        <end position="80"/>
    </location>
</feature>
<comment type="caution">
    <text evidence="3">The sequence shown here is derived from an EMBL/GenBank/DDBJ whole genome shotgun (WGS) entry which is preliminary data.</text>
</comment>
<feature type="region of interest" description="Disordered" evidence="1">
    <location>
        <begin position="89"/>
        <end position="223"/>
    </location>
</feature>
<reference evidence="3 4" key="1">
    <citation type="submission" date="2014-05" db="EMBL/GenBank/DDBJ databases">
        <title>Draft genome sequence of a rare smut relative, Tilletiaria anomala UBC 951.</title>
        <authorList>
            <consortium name="DOE Joint Genome Institute"/>
            <person name="Toome M."/>
            <person name="Kuo A."/>
            <person name="Henrissat B."/>
            <person name="Lipzen A."/>
            <person name="Tritt A."/>
            <person name="Yoshinaga Y."/>
            <person name="Zane M."/>
            <person name="Barry K."/>
            <person name="Grigoriev I.V."/>
            <person name="Spatafora J.W."/>
            <person name="Aimea M.C."/>
        </authorList>
    </citation>
    <scope>NUCLEOTIDE SEQUENCE [LARGE SCALE GENOMIC DNA]</scope>
    <source>
        <strain evidence="3 4">UBC 951</strain>
    </source>
</reference>
<dbReference type="InParanoid" id="A0A066W0Y8"/>
<feature type="compositionally biased region" description="Low complexity" evidence="1">
    <location>
        <begin position="137"/>
        <end position="158"/>
    </location>
</feature>
<evidence type="ECO:0000256" key="2">
    <source>
        <dbReference type="SAM" id="Phobius"/>
    </source>
</evidence>
<proteinExistence type="predicted"/>
<dbReference type="HOGENOM" id="CLU_1138678_0_0_1"/>
<dbReference type="GeneID" id="25264279"/>
<keyword evidence="4" id="KW-1185">Reference proteome</keyword>
<dbReference type="Proteomes" id="UP000027361">
    <property type="component" value="Unassembled WGS sequence"/>
</dbReference>
<name>A0A066W0Y8_TILAU</name>
<keyword evidence="2" id="KW-1133">Transmembrane helix</keyword>
<dbReference type="RefSeq" id="XP_013243855.1">
    <property type="nucleotide sequence ID" value="XM_013388401.1"/>
</dbReference>
<evidence type="ECO:0000313" key="4">
    <source>
        <dbReference type="Proteomes" id="UP000027361"/>
    </source>
</evidence>
<keyword evidence="2" id="KW-0812">Transmembrane</keyword>
<dbReference type="EMBL" id="JMSN01000030">
    <property type="protein sequence ID" value="KDN47366.1"/>
    <property type="molecule type" value="Genomic_DNA"/>
</dbReference>
<protein>
    <submittedName>
        <fullName evidence="3">Uncharacterized protein</fullName>
    </submittedName>
</protein>
<organism evidence="3 4">
    <name type="scientific">Tilletiaria anomala (strain ATCC 24038 / CBS 436.72 / UBC 951)</name>
    <dbReference type="NCBI Taxonomy" id="1037660"/>
    <lineage>
        <taxon>Eukaryota</taxon>
        <taxon>Fungi</taxon>
        <taxon>Dikarya</taxon>
        <taxon>Basidiomycota</taxon>
        <taxon>Ustilaginomycotina</taxon>
        <taxon>Exobasidiomycetes</taxon>
        <taxon>Georgefischeriales</taxon>
        <taxon>Tilletiariaceae</taxon>
        <taxon>Tilletiaria</taxon>
    </lineage>
</organism>
<dbReference type="AlphaFoldDB" id="A0A066W0Y8"/>
<feature type="compositionally biased region" description="Polar residues" evidence="1">
    <location>
        <begin position="177"/>
        <end position="198"/>
    </location>
</feature>
<sequence length="244" mass="26010">MATPRKQLRDNAILLAILALLPRLAFVKKSYWAALSVTYRWIGNDLDVFVSSALYYLGWVAYIICVANIATSLIEISVVAPKPAQRRPLRSVSMPVKSSPKTRPSVSLPGPISPGKRGFSPATPARMSPGGESPLRNAIAAARSAGSSRGANPSSPGGLSSDSTASAKRSYGIGKSLPSTPASQVHGSGRGLTQQSREATPLDAFKARHPSSGSPRREWESIGQEVDWRIQKLKDSWMTSSPTA</sequence>
<evidence type="ECO:0000256" key="1">
    <source>
        <dbReference type="SAM" id="MobiDB-lite"/>
    </source>
</evidence>
<evidence type="ECO:0000313" key="3">
    <source>
        <dbReference type="EMBL" id="KDN47366.1"/>
    </source>
</evidence>
<accession>A0A066W0Y8</accession>
<gene>
    <name evidence="3" type="ORF">K437DRAFT_255913</name>
</gene>
<keyword evidence="2" id="KW-0472">Membrane</keyword>